<dbReference type="InterPro" id="IPR006680">
    <property type="entry name" value="Amidohydro-rel"/>
</dbReference>
<dbReference type="OrthoDB" id="5450317at2"/>
<evidence type="ECO:0000313" key="4">
    <source>
        <dbReference type="Proteomes" id="UP000182409"/>
    </source>
</evidence>
<evidence type="ECO:0000256" key="1">
    <source>
        <dbReference type="ARBA" id="ARBA00038310"/>
    </source>
</evidence>
<name>A0A1H4SCV7_9BACT</name>
<organism evidence="3 4">
    <name type="scientific">Terriglobus roseus</name>
    <dbReference type="NCBI Taxonomy" id="392734"/>
    <lineage>
        <taxon>Bacteria</taxon>
        <taxon>Pseudomonadati</taxon>
        <taxon>Acidobacteriota</taxon>
        <taxon>Terriglobia</taxon>
        <taxon>Terriglobales</taxon>
        <taxon>Acidobacteriaceae</taxon>
        <taxon>Terriglobus</taxon>
    </lineage>
</organism>
<dbReference type="SUPFAM" id="SSF51556">
    <property type="entry name" value="Metallo-dependent hydrolases"/>
    <property type="match status" value="1"/>
</dbReference>
<dbReference type="AlphaFoldDB" id="A0A1H4SCV7"/>
<proteinExistence type="inferred from homology"/>
<dbReference type="Pfam" id="PF04909">
    <property type="entry name" value="Amidohydro_2"/>
    <property type="match status" value="1"/>
</dbReference>
<evidence type="ECO:0000313" key="3">
    <source>
        <dbReference type="EMBL" id="SEC41844.1"/>
    </source>
</evidence>
<accession>A0A1H4SCV7</accession>
<dbReference type="InterPro" id="IPR052350">
    <property type="entry name" value="Metallo-dep_Lactonases"/>
</dbReference>
<evidence type="ECO:0000259" key="2">
    <source>
        <dbReference type="Pfam" id="PF04909"/>
    </source>
</evidence>
<dbReference type="InterPro" id="IPR032466">
    <property type="entry name" value="Metal_Hydrolase"/>
</dbReference>
<feature type="domain" description="Amidohydrolase-related" evidence="2">
    <location>
        <begin position="3"/>
        <end position="275"/>
    </location>
</feature>
<protein>
    <submittedName>
        <fullName evidence="3">L-fuconolactonase</fullName>
    </submittedName>
</protein>
<reference evidence="3 4" key="1">
    <citation type="submission" date="2016-10" db="EMBL/GenBank/DDBJ databases">
        <authorList>
            <person name="de Groot N.N."/>
        </authorList>
    </citation>
    <scope>NUCLEOTIDE SEQUENCE [LARGE SCALE GENOMIC DNA]</scope>
    <source>
        <strain evidence="3 4">AB35.6</strain>
    </source>
</reference>
<gene>
    <name evidence="3" type="ORF">SAMN05443244_3412</name>
</gene>
<dbReference type="PANTHER" id="PTHR43569">
    <property type="entry name" value="AMIDOHYDROLASE"/>
    <property type="match status" value="1"/>
</dbReference>
<dbReference type="Gene3D" id="3.20.20.140">
    <property type="entry name" value="Metal-dependent hydrolases"/>
    <property type="match status" value="1"/>
</dbReference>
<dbReference type="GO" id="GO:0016787">
    <property type="term" value="F:hydrolase activity"/>
    <property type="evidence" value="ECO:0007669"/>
    <property type="project" value="InterPro"/>
</dbReference>
<dbReference type="RefSeq" id="WP_074655187.1">
    <property type="nucleotide sequence ID" value="NZ_FNSD01000001.1"/>
</dbReference>
<dbReference type="EMBL" id="FNSD01000001">
    <property type="protein sequence ID" value="SEC41844.1"/>
    <property type="molecule type" value="Genomic_DNA"/>
</dbReference>
<sequence length="287" mass="32139">MRVDAHHHLWHYNVDEFSWIEDEAAALRRDFLLADFEAALKEAHVDASVVVQARQSLSETLWLLKCAEQSESIGGVVGWVPLNDSDKLSKALDELSSHRTFVGAREILQDKPDGFLMDSALTEGMRQLTQRDITYDLLIRASQLEEAIRFVDLHPNQKFVLDHAGKPRIAQGEVEPWAGLLRDLGRRHNVFCKLSGLATEAKRDGWTAADLAPYLDTCLGAFGPQRCMAGSDWPVCLVATSYSAWWQSLERWVDSMSADEQQQIMGGTACLFYGLSPVGRPAAKQIR</sequence>
<comment type="similarity">
    <text evidence="1">Belongs to the metallo-dependent hydrolases superfamily.</text>
</comment>
<dbReference type="PANTHER" id="PTHR43569:SF2">
    <property type="entry name" value="AMIDOHYDROLASE-RELATED DOMAIN-CONTAINING PROTEIN"/>
    <property type="match status" value="1"/>
</dbReference>
<dbReference type="Proteomes" id="UP000182409">
    <property type="component" value="Unassembled WGS sequence"/>
</dbReference>